<dbReference type="EMBL" id="JAHRHJ020003813">
    <property type="protein sequence ID" value="KAH9289165.1"/>
    <property type="molecule type" value="Genomic_DNA"/>
</dbReference>
<evidence type="ECO:0000313" key="1">
    <source>
        <dbReference type="EMBL" id="KAH9289165.1"/>
    </source>
</evidence>
<reference evidence="1 2" key="1">
    <citation type="journal article" date="2021" name="Nat. Plants">
        <title>The Taxus genome provides insights into paclitaxel biosynthesis.</title>
        <authorList>
            <person name="Xiong X."/>
            <person name="Gou J."/>
            <person name="Liao Q."/>
            <person name="Li Y."/>
            <person name="Zhou Q."/>
            <person name="Bi G."/>
            <person name="Li C."/>
            <person name="Du R."/>
            <person name="Wang X."/>
            <person name="Sun T."/>
            <person name="Guo L."/>
            <person name="Liang H."/>
            <person name="Lu P."/>
            <person name="Wu Y."/>
            <person name="Zhang Z."/>
            <person name="Ro D.K."/>
            <person name="Shang Y."/>
            <person name="Huang S."/>
            <person name="Yan J."/>
        </authorList>
    </citation>
    <scope>NUCLEOTIDE SEQUENCE [LARGE SCALE GENOMIC DNA]</scope>
    <source>
        <strain evidence="1">Ta-2019</strain>
    </source>
</reference>
<comment type="caution">
    <text evidence="1">The sequence shown here is derived from an EMBL/GenBank/DDBJ whole genome shotgun (WGS) entry which is preliminary data.</text>
</comment>
<dbReference type="AlphaFoldDB" id="A0AA38F517"/>
<proteinExistence type="predicted"/>
<protein>
    <submittedName>
        <fullName evidence="1">Uncharacterized protein</fullName>
    </submittedName>
</protein>
<sequence>RLKWWSSRWKSEAGLIMRPCVESAIGLHKLEEPLNIPRQGNILGRRCQRLEKRL</sequence>
<gene>
    <name evidence="1" type="ORF">KI387_033282</name>
</gene>
<feature type="non-terminal residue" evidence="1">
    <location>
        <position position="54"/>
    </location>
</feature>
<keyword evidence="2" id="KW-1185">Reference proteome</keyword>
<name>A0AA38F517_TAXCH</name>
<organism evidence="1 2">
    <name type="scientific">Taxus chinensis</name>
    <name type="common">Chinese yew</name>
    <name type="synonym">Taxus wallichiana var. chinensis</name>
    <dbReference type="NCBI Taxonomy" id="29808"/>
    <lineage>
        <taxon>Eukaryota</taxon>
        <taxon>Viridiplantae</taxon>
        <taxon>Streptophyta</taxon>
        <taxon>Embryophyta</taxon>
        <taxon>Tracheophyta</taxon>
        <taxon>Spermatophyta</taxon>
        <taxon>Pinopsida</taxon>
        <taxon>Pinidae</taxon>
        <taxon>Conifers II</taxon>
        <taxon>Cupressales</taxon>
        <taxon>Taxaceae</taxon>
        <taxon>Taxus</taxon>
    </lineage>
</organism>
<accession>A0AA38F517</accession>
<dbReference type="Proteomes" id="UP000824469">
    <property type="component" value="Unassembled WGS sequence"/>
</dbReference>
<evidence type="ECO:0000313" key="2">
    <source>
        <dbReference type="Proteomes" id="UP000824469"/>
    </source>
</evidence>
<feature type="non-terminal residue" evidence="1">
    <location>
        <position position="1"/>
    </location>
</feature>